<dbReference type="EMBL" id="BLLK01000045">
    <property type="protein sequence ID" value="GFH52591.1"/>
    <property type="molecule type" value="Genomic_DNA"/>
</dbReference>
<evidence type="ECO:0000313" key="3">
    <source>
        <dbReference type="Proteomes" id="UP001054902"/>
    </source>
</evidence>
<proteinExistence type="predicted"/>
<evidence type="ECO:0000313" key="2">
    <source>
        <dbReference type="EMBL" id="GFH52591.1"/>
    </source>
</evidence>
<dbReference type="Proteomes" id="UP001054902">
    <property type="component" value="Unassembled WGS sequence"/>
</dbReference>
<protein>
    <submittedName>
        <fullName evidence="2">Uncharacterized protein</fullName>
    </submittedName>
</protein>
<reference evidence="2 3" key="1">
    <citation type="journal article" date="2021" name="Sci. Rep.">
        <title>The genome of the diatom Chaetoceros tenuissimus carries an ancient integrated fragment of an extant virus.</title>
        <authorList>
            <person name="Hongo Y."/>
            <person name="Kimura K."/>
            <person name="Takaki Y."/>
            <person name="Yoshida Y."/>
            <person name="Baba S."/>
            <person name="Kobayashi G."/>
            <person name="Nagasaki K."/>
            <person name="Hano T."/>
            <person name="Tomaru Y."/>
        </authorList>
    </citation>
    <scope>NUCLEOTIDE SEQUENCE [LARGE SCALE GENOMIC DNA]</scope>
    <source>
        <strain evidence="2 3">NIES-3715</strain>
    </source>
</reference>
<feature type="transmembrane region" description="Helical" evidence="1">
    <location>
        <begin position="145"/>
        <end position="170"/>
    </location>
</feature>
<dbReference type="AlphaFoldDB" id="A0AAD3H706"/>
<accession>A0AAD3H706</accession>
<organism evidence="2 3">
    <name type="scientific">Chaetoceros tenuissimus</name>
    <dbReference type="NCBI Taxonomy" id="426638"/>
    <lineage>
        <taxon>Eukaryota</taxon>
        <taxon>Sar</taxon>
        <taxon>Stramenopiles</taxon>
        <taxon>Ochrophyta</taxon>
        <taxon>Bacillariophyta</taxon>
        <taxon>Coscinodiscophyceae</taxon>
        <taxon>Chaetocerotophycidae</taxon>
        <taxon>Chaetocerotales</taxon>
        <taxon>Chaetocerotaceae</taxon>
        <taxon>Chaetoceros</taxon>
    </lineage>
</organism>
<gene>
    <name evidence="2" type="ORF">CTEN210_09067</name>
</gene>
<comment type="caution">
    <text evidence="2">The sequence shown here is derived from an EMBL/GenBank/DDBJ whole genome shotgun (WGS) entry which is preliminary data.</text>
</comment>
<keyword evidence="3" id="KW-1185">Reference proteome</keyword>
<sequence length="216" mass="24342">MNTSTKEIELNDCRTTNTSASEEKNSAVVILDEEGNKICHEQQKNLSDMRLSQPQELEEELTKFDENTGNNIIFSQKEDDAGTFSVFILNLFPKAYQQLRSSEEANDDIPTNIEEYNSSVPFLSNKKRSIPNGCEAEGTWGTTKYYGFNTCILCLLLTFAVCGPFGLFVLCCPQDRRSAYLVNGKVYDRYGNLLGEEEDLVFQPTIEGPGRQTISR</sequence>
<keyword evidence="1" id="KW-1133">Transmembrane helix</keyword>
<name>A0AAD3H706_9STRA</name>
<evidence type="ECO:0000256" key="1">
    <source>
        <dbReference type="SAM" id="Phobius"/>
    </source>
</evidence>
<keyword evidence="1" id="KW-0472">Membrane</keyword>
<keyword evidence="1" id="KW-0812">Transmembrane</keyword>